<feature type="region of interest" description="Disordered" evidence="1">
    <location>
        <begin position="1"/>
        <end position="23"/>
    </location>
</feature>
<dbReference type="EMBL" id="JAIWYP010000002">
    <property type="protein sequence ID" value="KAH3875086.1"/>
    <property type="molecule type" value="Genomic_DNA"/>
</dbReference>
<evidence type="ECO:0000256" key="1">
    <source>
        <dbReference type="SAM" id="MobiDB-lite"/>
    </source>
</evidence>
<keyword evidence="3" id="KW-1185">Reference proteome</keyword>
<accession>A0A9D4RN37</accession>
<gene>
    <name evidence="2" type="ORF">DPMN_038348</name>
</gene>
<reference evidence="2" key="1">
    <citation type="journal article" date="2019" name="bioRxiv">
        <title>The Genome of the Zebra Mussel, Dreissena polymorpha: A Resource for Invasive Species Research.</title>
        <authorList>
            <person name="McCartney M.A."/>
            <person name="Auch B."/>
            <person name="Kono T."/>
            <person name="Mallez S."/>
            <person name="Zhang Y."/>
            <person name="Obille A."/>
            <person name="Becker A."/>
            <person name="Abrahante J.E."/>
            <person name="Garbe J."/>
            <person name="Badalamenti J.P."/>
            <person name="Herman A."/>
            <person name="Mangelson H."/>
            <person name="Liachko I."/>
            <person name="Sullivan S."/>
            <person name="Sone E.D."/>
            <person name="Koren S."/>
            <person name="Silverstein K.A.T."/>
            <person name="Beckman K.B."/>
            <person name="Gohl D.M."/>
        </authorList>
    </citation>
    <scope>NUCLEOTIDE SEQUENCE</scope>
    <source>
        <strain evidence="2">Duluth1</strain>
        <tissue evidence="2">Whole animal</tissue>
    </source>
</reference>
<comment type="caution">
    <text evidence="2">The sequence shown here is derived from an EMBL/GenBank/DDBJ whole genome shotgun (WGS) entry which is preliminary data.</text>
</comment>
<feature type="compositionally biased region" description="Polar residues" evidence="1">
    <location>
        <begin position="7"/>
        <end position="16"/>
    </location>
</feature>
<evidence type="ECO:0000313" key="3">
    <source>
        <dbReference type="Proteomes" id="UP000828390"/>
    </source>
</evidence>
<reference evidence="2" key="2">
    <citation type="submission" date="2020-11" db="EMBL/GenBank/DDBJ databases">
        <authorList>
            <person name="McCartney M.A."/>
            <person name="Auch B."/>
            <person name="Kono T."/>
            <person name="Mallez S."/>
            <person name="Becker A."/>
            <person name="Gohl D.M."/>
            <person name="Silverstein K.A.T."/>
            <person name="Koren S."/>
            <person name="Bechman K.B."/>
            <person name="Herman A."/>
            <person name="Abrahante J.E."/>
            <person name="Garbe J."/>
        </authorList>
    </citation>
    <scope>NUCLEOTIDE SEQUENCE</scope>
    <source>
        <strain evidence="2">Duluth1</strain>
        <tissue evidence="2">Whole animal</tissue>
    </source>
</reference>
<sequence length="72" mass="8501">MRYNPPQAMNRTQVSGIRSPEPKRHVVTKARLEQHPKREAENRHSHPQYCLRNSPDTWVRFNEKLQNPTVVG</sequence>
<evidence type="ECO:0000313" key="2">
    <source>
        <dbReference type="EMBL" id="KAH3875086.1"/>
    </source>
</evidence>
<organism evidence="2 3">
    <name type="scientific">Dreissena polymorpha</name>
    <name type="common">Zebra mussel</name>
    <name type="synonym">Mytilus polymorpha</name>
    <dbReference type="NCBI Taxonomy" id="45954"/>
    <lineage>
        <taxon>Eukaryota</taxon>
        <taxon>Metazoa</taxon>
        <taxon>Spiralia</taxon>
        <taxon>Lophotrochozoa</taxon>
        <taxon>Mollusca</taxon>
        <taxon>Bivalvia</taxon>
        <taxon>Autobranchia</taxon>
        <taxon>Heteroconchia</taxon>
        <taxon>Euheterodonta</taxon>
        <taxon>Imparidentia</taxon>
        <taxon>Neoheterodontei</taxon>
        <taxon>Myida</taxon>
        <taxon>Dreissenoidea</taxon>
        <taxon>Dreissenidae</taxon>
        <taxon>Dreissena</taxon>
    </lineage>
</organism>
<name>A0A9D4RN37_DREPO</name>
<protein>
    <submittedName>
        <fullName evidence="2">Uncharacterized protein</fullName>
    </submittedName>
</protein>
<proteinExistence type="predicted"/>
<dbReference type="Proteomes" id="UP000828390">
    <property type="component" value="Unassembled WGS sequence"/>
</dbReference>
<dbReference type="AlphaFoldDB" id="A0A9D4RN37"/>